<reference evidence="2" key="1">
    <citation type="submission" date="2013-05" db="EMBL/GenBank/DDBJ databases">
        <title>Detection of blueberry viruses by Next Generation Sequencing.</title>
        <authorList>
            <person name="Rott M.E."/>
            <person name="Saeed H."/>
            <person name="Belton M."/>
        </authorList>
    </citation>
    <scope>NUCLEOTIDE SEQUENCE</scope>
    <source>
        <strain evidence="2">Elliot</strain>
    </source>
</reference>
<name>T1YXC4_9CLOS</name>
<organism evidence="2">
    <name type="scientific">Blueberry virus A</name>
    <dbReference type="NCBI Taxonomy" id="1206566"/>
    <lineage>
        <taxon>Viruses</taxon>
        <taxon>Riboviria</taxon>
        <taxon>Orthornavirae</taxon>
        <taxon>Kitrinoviricota</taxon>
        <taxon>Alsuviricetes</taxon>
        <taxon>Martellivirales</taxon>
        <taxon>Closteroviridae</taxon>
        <taxon>Bluvavirus</taxon>
        <taxon>Bluvavirus vaccinii</taxon>
    </lineage>
</organism>
<dbReference type="EMBL" id="KF007212">
    <property type="protein sequence ID" value="AGU69239.1"/>
    <property type="molecule type" value="Genomic_RNA"/>
</dbReference>
<keyword evidence="1" id="KW-1133">Transmembrane helix</keyword>
<keyword evidence="1" id="KW-0812">Transmembrane</keyword>
<accession>T1YXC4</accession>
<proteinExistence type="predicted"/>
<evidence type="ECO:0000256" key="1">
    <source>
        <dbReference type="SAM" id="Phobius"/>
    </source>
</evidence>
<evidence type="ECO:0000313" key="2">
    <source>
        <dbReference type="EMBL" id="AGU69239.1"/>
    </source>
</evidence>
<feature type="transmembrane region" description="Helical" evidence="1">
    <location>
        <begin position="12"/>
        <end position="33"/>
    </location>
</feature>
<protein>
    <submittedName>
        <fullName evidence="2">p7 protein</fullName>
    </submittedName>
</protein>
<keyword evidence="1" id="KW-0472">Membrane</keyword>
<sequence length="57" mass="6502">MYSSVYAFEDFLLFLAAAVILALFTLVVSIFIMHLKNFVLKSQPQQSNTRTGYERAP</sequence>